<dbReference type="OrthoDB" id="128536at2759"/>
<accession>A0A6P8ZYC7</accession>
<dbReference type="GO" id="GO:0005655">
    <property type="term" value="C:nucleolar ribonuclease P complex"/>
    <property type="evidence" value="ECO:0007669"/>
    <property type="project" value="TreeGrafter"/>
</dbReference>
<dbReference type="RefSeq" id="XP_034250094.1">
    <property type="nucleotide sequence ID" value="XM_034394203.1"/>
</dbReference>
<dbReference type="Gene3D" id="6.20.50.20">
    <property type="match status" value="1"/>
</dbReference>
<evidence type="ECO:0000256" key="1">
    <source>
        <dbReference type="ARBA" id="ARBA00022490"/>
    </source>
</evidence>
<sequence length="175" mass="19746">MTEGKMNKKGAKCFPGKESFQRMNFLYQAAHVTLAKDHKNCDIPAYFGNSMVSIARKSVLRMEPSIKREFCKGCNSLLKSGLTARIRIRSGNMICTCLRCGTVKRFPTKRQYKLWSECDDACLEILDESTGIEKTEFSQNEATKSKSLKPEVKVLDEDKSEALKEETTVSIAEGR</sequence>
<reference evidence="10" key="1">
    <citation type="submission" date="2025-08" db="UniProtKB">
        <authorList>
            <consortium name="RefSeq"/>
        </authorList>
    </citation>
    <scope>IDENTIFICATION</scope>
    <source>
        <tissue evidence="10">Total insect</tissue>
    </source>
</reference>
<keyword evidence="9" id="KW-1185">Reference proteome</keyword>
<dbReference type="InParanoid" id="A0A6P8ZYC7"/>
<dbReference type="GO" id="GO:0001682">
    <property type="term" value="P:tRNA 5'-leader removal"/>
    <property type="evidence" value="ECO:0007669"/>
    <property type="project" value="InterPro"/>
</dbReference>
<dbReference type="PANTHER" id="PTHR14742">
    <property type="entry name" value="RIBONUCLEASE P SUBUNIT P21"/>
    <property type="match status" value="1"/>
</dbReference>
<evidence type="ECO:0000313" key="10">
    <source>
        <dbReference type="RefSeq" id="XP_034250094.1"/>
    </source>
</evidence>
<keyword evidence="1" id="KW-0963">Cytoplasm</keyword>
<dbReference type="AlphaFoldDB" id="A0A6P8ZYC7"/>
<keyword evidence="4" id="KW-0479">Metal-binding</keyword>
<comment type="similarity">
    <text evidence="8">Belongs to the eukaryotic/archaeal RNase P protein component 4 family.</text>
</comment>
<dbReference type="Proteomes" id="UP000515158">
    <property type="component" value="Unplaced"/>
</dbReference>
<evidence type="ECO:0000256" key="8">
    <source>
        <dbReference type="ARBA" id="ARBA00038402"/>
    </source>
</evidence>
<evidence type="ECO:0000313" key="9">
    <source>
        <dbReference type="Proteomes" id="UP000515158"/>
    </source>
</evidence>
<keyword evidence="6" id="KW-0378">Hydrolase</keyword>
<dbReference type="HAMAP" id="MF_00757">
    <property type="entry name" value="RNase_P_4"/>
    <property type="match status" value="1"/>
</dbReference>
<evidence type="ECO:0000256" key="2">
    <source>
        <dbReference type="ARBA" id="ARBA00022694"/>
    </source>
</evidence>
<evidence type="ECO:0000256" key="5">
    <source>
        <dbReference type="ARBA" id="ARBA00022759"/>
    </source>
</evidence>
<dbReference type="GO" id="GO:0004519">
    <property type="term" value="F:endonuclease activity"/>
    <property type="evidence" value="ECO:0007669"/>
    <property type="project" value="UniProtKB-KW"/>
</dbReference>
<evidence type="ECO:0000256" key="4">
    <source>
        <dbReference type="ARBA" id="ARBA00022723"/>
    </source>
</evidence>
<keyword evidence="5" id="KW-0255">Endonuclease</keyword>
<evidence type="ECO:0000256" key="3">
    <source>
        <dbReference type="ARBA" id="ARBA00022722"/>
    </source>
</evidence>
<dbReference type="PANTHER" id="PTHR14742:SF0">
    <property type="entry name" value="RIBONUCLEASE P PROTEIN SUBUNIT P21"/>
    <property type="match status" value="1"/>
</dbReference>
<protein>
    <submittedName>
        <fullName evidence="10">Ribonuclease P protein subunit p21-like</fullName>
    </submittedName>
</protein>
<dbReference type="InterPro" id="IPR007175">
    <property type="entry name" value="Rpr2/Snm1/Rpp21"/>
</dbReference>
<keyword evidence="2" id="KW-0819">tRNA processing</keyword>
<evidence type="ECO:0000256" key="7">
    <source>
        <dbReference type="ARBA" id="ARBA00022833"/>
    </source>
</evidence>
<proteinExistence type="inferred from homology"/>
<organism evidence="10">
    <name type="scientific">Thrips palmi</name>
    <name type="common">Melon thrips</name>
    <dbReference type="NCBI Taxonomy" id="161013"/>
    <lineage>
        <taxon>Eukaryota</taxon>
        <taxon>Metazoa</taxon>
        <taxon>Ecdysozoa</taxon>
        <taxon>Arthropoda</taxon>
        <taxon>Hexapoda</taxon>
        <taxon>Insecta</taxon>
        <taxon>Pterygota</taxon>
        <taxon>Neoptera</taxon>
        <taxon>Paraneoptera</taxon>
        <taxon>Thysanoptera</taxon>
        <taxon>Terebrantia</taxon>
        <taxon>Thripoidea</taxon>
        <taxon>Thripidae</taxon>
        <taxon>Thrips</taxon>
    </lineage>
</organism>
<dbReference type="GO" id="GO:0016787">
    <property type="term" value="F:hydrolase activity"/>
    <property type="evidence" value="ECO:0007669"/>
    <property type="project" value="UniProtKB-KW"/>
</dbReference>
<name>A0A6P8ZYC7_THRPL</name>
<keyword evidence="7" id="KW-0862">Zinc</keyword>
<keyword evidence="3" id="KW-0540">Nuclease</keyword>
<dbReference type="GO" id="GO:0046872">
    <property type="term" value="F:metal ion binding"/>
    <property type="evidence" value="ECO:0007669"/>
    <property type="project" value="UniProtKB-KW"/>
</dbReference>
<dbReference type="InterPro" id="IPR016432">
    <property type="entry name" value="RNP4"/>
</dbReference>
<gene>
    <name evidence="10" type="primary">LOC117650643</name>
</gene>
<evidence type="ECO:0000256" key="6">
    <source>
        <dbReference type="ARBA" id="ARBA00022801"/>
    </source>
</evidence>
<dbReference type="KEGG" id="tpal:117650643"/>
<dbReference type="GeneID" id="117650643"/>
<dbReference type="Pfam" id="PF04032">
    <property type="entry name" value="Rpr2"/>
    <property type="match status" value="1"/>
</dbReference>